<dbReference type="InterPro" id="IPR004701">
    <property type="entry name" value="PTS_EIIA_man-typ"/>
</dbReference>
<reference evidence="9" key="1">
    <citation type="submission" date="2014-06" db="EMBL/GenBank/DDBJ databases">
        <authorList>
            <person name="Urmite Genomes Urmite Genomes"/>
        </authorList>
    </citation>
    <scope>NUCLEOTIDE SEQUENCE</scope>
</reference>
<feature type="domain" description="HPr" evidence="8">
    <location>
        <begin position="157"/>
        <end position="244"/>
    </location>
</feature>
<dbReference type="InterPro" id="IPR012844">
    <property type="entry name" value="DhaM_N"/>
</dbReference>
<dbReference type="EMBL" id="LK931336">
    <property type="protein sequence ID" value="CDZ83154.1"/>
    <property type="molecule type" value="Genomic_DNA"/>
</dbReference>
<sequence length="477" mass="50988">MVNLVIVSHSALLGEGVGQLARQMLIGDGCKLAIAAGIDDPQNPIGTDPFKVMEAIESVADADHILVMMDMGSALLSAETALDLLDPAIAAKVRLCAAPLVEGTLAATVSAAMGAGIDKVINDAMSALDAKREQLGLPSPAQAGGVATKPAFQDNDAHSISVVVKNPNGLHVRPASRLVSTLSGFRADMLLEKNGKCVTPDSLNQIALLQVRCNDTLRLIAKGEQADEALAAFKQLAAENFGESVEETPASSAARQLPAQVSGVVFCYSPAAPDVANPTTVNLPEERQRLQTAIRQTLDDLNALTTLAEEKYSADLAAIFSGHHTLLDDPELYEMACEVMRDKPCRAETAWRSVLDDLRDQYRQLDDAYLQARYIDIDDILHRTLRHLSGINARLPVFTRPTIVAAENIFPSTVLQFDPQTVKGICLSAGSNESHSAIIAREMGIGWLCQQGEAVYALSTGESITLDLAAQRILFSD</sequence>
<dbReference type="NCBIfam" id="TIGR01003">
    <property type="entry name" value="PTS_HPr_family"/>
    <property type="match status" value="1"/>
</dbReference>
<dbReference type="NCBIfam" id="NF008478">
    <property type="entry name" value="PRK11377.1"/>
    <property type="match status" value="1"/>
</dbReference>
<dbReference type="InterPro" id="IPR036637">
    <property type="entry name" value="Phosphohistidine_dom_sf"/>
</dbReference>
<dbReference type="InterPro" id="IPR008279">
    <property type="entry name" value="PEP-util_enz_mobile_dom"/>
</dbReference>
<evidence type="ECO:0000256" key="4">
    <source>
        <dbReference type="ARBA" id="ARBA00012095"/>
    </source>
</evidence>
<feature type="domain" description="PTS EIIA type-4" evidence="7">
    <location>
        <begin position="1"/>
        <end position="135"/>
    </location>
</feature>
<dbReference type="Pfam" id="PF03610">
    <property type="entry name" value="EIIA-man"/>
    <property type="match status" value="1"/>
</dbReference>
<protein>
    <recommendedName>
        <fullName evidence="4">phosphoenolpyruvate--glycerone phosphotransferase</fullName>
        <ecNumber evidence="4">2.7.1.121</ecNumber>
    </recommendedName>
</protein>
<organism evidence="9">
    <name type="scientific">Citrobacter koseri</name>
    <name type="common">Citrobacter diversus</name>
    <dbReference type="NCBI Taxonomy" id="545"/>
    <lineage>
        <taxon>Bacteria</taxon>
        <taxon>Pseudomonadati</taxon>
        <taxon>Pseudomonadota</taxon>
        <taxon>Gammaproteobacteria</taxon>
        <taxon>Enterobacterales</taxon>
        <taxon>Enterobacteriaceae</taxon>
        <taxon>Citrobacter</taxon>
    </lineage>
</organism>
<dbReference type="PANTHER" id="PTHR38594:SF1">
    <property type="entry name" value="PEP-DEPENDENT DIHYDROXYACETONE KINASE, PHOSPHORYL DONOR SUBUNIT DHAM"/>
    <property type="match status" value="1"/>
</dbReference>
<dbReference type="PANTHER" id="PTHR38594">
    <property type="entry name" value="PEP-DEPENDENT DIHYDROXYACETONE KINASE, PHOSPHORYL DONOR SUBUNIT DHAM"/>
    <property type="match status" value="1"/>
</dbReference>
<dbReference type="PATRIC" id="fig|545.12.peg.1261"/>
<dbReference type="PRINTS" id="PR00107">
    <property type="entry name" value="PHOSPHOCPHPR"/>
</dbReference>
<dbReference type="GO" id="GO:0016020">
    <property type="term" value="C:membrane"/>
    <property type="evidence" value="ECO:0007669"/>
    <property type="project" value="InterPro"/>
</dbReference>
<comment type="function">
    <text evidence="2">Component of the dihydroxyacetone kinase complex, which is responsible for the phosphoenolpyruvate (PEP)-dependent phosphorylation of dihydroxyacetone. DhaM serves as the phosphoryl donor. Is phosphorylated by phosphoenolpyruvate in an EI- and HPr-dependent reaction, and a phosphorelay system on histidine residues finally leads to phosphoryl transfer to DhaL and dihydroxyacetone.</text>
</comment>
<dbReference type="Gene3D" id="3.50.30.10">
    <property type="entry name" value="Phosphohistidine domain"/>
    <property type="match status" value="1"/>
</dbReference>
<dbReference type="SUPFAM" id="SSF55594">
    <property type="entry name" value="HPr-like"/>
    <property type="match status" value="1"/>
</dbReference>
<name>A0A078LGG5_CITKO</name>
<accession>A0A078LGG5</accession>
<dbReference type="Gene3D" id="1.10.274.10">
    <property type="entry name" value="PtsI, HPr-binding domain"/>
    <property type="match status" value="1"/>
</dbReference>
<evidence type="ECO:0000256" key="6">
    <source>
        <dbReference type="ARBA" id="ARBA00046577"/>
    </source>
</evidence>
<dbReference type="CDD" id="cd00367">
    <property type="entry name" value="PTS-HPr_like"/>
    <property type="match status" value="1"/>
</dbReference>
<dbReference type="PROSITE" id="PS00369">
    <property type="entry name" value="PTS_HPR_HIS"/>
    <property type="match status" value="1"/>
</dbReference>
<evidence type="ECO:0000313" key="9">
    <source>
        <dbReference type="EMBL" id="CDZ83154.1"/>
    </source>
</evidence>
<dbReference type="Gene3D" id="3.40.50.510">
    <property type="entry name" value="Phosphotransferase system, mannose-type IIA component"/>
    <property type="match status" value="1"/>
</dbReference>
<dbReference type="Pfam" id="PF00381">
    <property type="entry name" value="PTS-HPr"/>
    <property type="match status" value="1"/>
</dbReference>
<evidence type="ECO:0000256" key="1">
    <source>
        <dbReference type="ARBA" id="ARBA00001113"/>
    </source>
</evidence>
<dbReference type="GO" id="GO:0047324">
    <property type="term" value="F:phosphoenolpyruvate-glycerone phosphotransferase activity"/>
    <property type="evidence" value="ECO:0007669"/>
    <property type="project" value="UniProtKB-EC"/>
</dbReference>
<keyword evidence="9" id="KW-0418">Kinase</keyword>
<comment type="catalytic activity">
    <reaction evidence="1">
        <text>dihydroxyacetone + phosphoenolpyruvate = dihydroxyacetone phosphate + pyruvate</text>
        <dbReference type="Rhea" id="RHEA:18381"/>
        <dbReference type="ChEBI" id="CHEBI:15361"/>
        <dbReference type="ChEBI" id="CHEBI:16016"/>
        <dbReference type="ChEBI" id="CHEBI:57642"/>
        <dbReference type="ChEBI" id="CHEBI:58702"/>
        <dbReference type="EC" id="2.7.1.121"/>
    </reaction>
</comment>
<dbReference type="Pfam" id="PF00391">
    <property type="entry name" value="PEP-utilizers"/>
    <property type="match status" value="1"/>
</dbReference>
<dbReference type="PROSITE" id="PS51350">
    <property type="entry name" value="PTS_HPR_DOM"/>
    <property type="match status" value="1"/>
</dbReference>
<comment type="subunit">
    <text evidence="6">Homodimer. The dihydroxyacetone kinase complex is composed of a homodimer of DhaM, a homodimer of DhaK and the subunit DhaL.</text>
</comment>
<evidence type="ECO:0000256" key="5">
    <source>
        <dbReference type="ARBA" id="ARBA00022679"/>
    </source>
</evidence>
<proteinExistence type="inferred from homology"/>
<evidence type="ECO:0000259" key="8">
    <source>
        <dbReference type="PROSITE" id="PS51350"/>
    </source>
</evidence>
<dbReference type="GO" id="GO:0009401">
    <property type="term" value="P:phosphoenolpyruvate-dependent sugar phosphotransferase system"/>
    <property type="evidence" value="ECO:0007669"/>
    <property type="project" value="InterPro"/>
</dbReference>
<evidence type="ECO:0000259" key="7">
    <source>
        <dbReference type="PROSITE" id="PS51096"/>
    </source>
</evidence>
<dbReference type="SUPFAM" id="SSF52009">
    <property type="entry name" value="Phosphohistidine domain"/>
    <property type="match status" value="1"/>
</dbReference>
<dbReference type="AlphaFoldDB" id="A0A078LGG5"/>
<dbReference type="InterPro" id="IPR035895">
    <property type="entry name" value="HPr-like_sf"/>
</dbReference>
<dbReference type="InterPro" id="IPR008731">
    <property type="entry name" value="PTS_EIN"/>
</dbReference>
<dbReference type="Pfam" id="PF05524">
    <property type="entry name" value="PEP-utilisers_N"/>
    <property type="match status" value="1"/>
</dbReference>
<dbReference type="InterPro" id="IPR036662">
    <property type="entry name" value="PTS_EIIA_man-typ_sf"/>
</dbReference>
<dbReference type="InterPro" id="IPR000032">
    <property type="entry name" value="HPr-like"/>
</dbReference>
<dbReference type="SUPFAM" id="SSF47831">
    <property type="entry name" value="Enzyme I of the PEP:sugar phosphotransferase system HPr-binding (sub)domain"/>
    <property type="match status" value="1"/>
</dbReference>
<comment type="similarity">
    <text evidence="3">Belongs to the PEP-utilizing enzyme family.</text>
</comment>
<dbReference type="InterPro" id="IPR036618">
    <property type="entry name" value="PtsI_HPr-bd_sf"/>
</dbReference>
<dbReference type="GO" id="GO:0019563">
    <property type="term" value="P:glycerol catabolic process"/>
    <property type="evidence" value="ECO:0007669"/>
    <property type="project" value="InterPro"/>
</dbReference>
<dbReference type="SUPFAM" id="SSF53062">
    <property type="entry name" value="PTS system fructose IIA component-like"/>
    <property type="match status" value="1"/>
</dbReference>
<dbReference type="InterPro" id="IPR001020">
    <property type="entry name" value="PTS_HPr_His_P_site"/>
</dbReference>
<dbReference type="EC" id="2.7.1.121" evidence="4"/>
<evidence type="ECO:0000256" key="3">
    <source>
        <dbReference type="ARBA" id="ARBA00007837"/>
    </source>
</evidence>
<evidence type="ECO:0000256" key="2">
    <source>
        <dbReference type="ARBA" id="ARBA00002788"/>
    </source>
</evidence>
<gene>
    <name evidence="9" type="ORF">BN1086_01262</name>
</gene>
<keyword evidence="5" id="KW-0808">Transferase</keyword>
<dbReference type="PROSITE" id="PS51096">
    <property type="entry name" value="PTS_EIIA_TYPE_4"/>
    <property type="match status" value="1"/>
</dbReference>
<dbReference type="NCBIfam" id="TIGR02364">
    <property type="entry name" value="dha_pts"/>
    <property type="match status" value="1"/>
</dbReference>
<dbReference type="InterPro" id="IPR039643">
    <property type="entry name" value="DhaM"/>
</dbReference>
<dbReference type="Gene3D" id="3.30.1340.10">
    <property type="entry name" value="HPr-like"/>
    <property type="match status" value="1"/>
</dbReference>